<proteinExistence type="predicted"/>
<dbReference type="PANTHER" id="PTHR13071:SF4">
    <property type="entry name" value="SMALL RIBOSOMAL SUBUNIT PROTEIN MS22"/>
    <property type="match status" value="1"/>
</dbReference>
<keyword evidence="1" id="KW-0687">Ribonucleoprotein</keyword>
<evidence type="ECO:0000313" key="1">
    <source>
        <dbReference type="EMBL" id="JAV23556.1"/>
    </source>
</evidence>
<protein>
    <submittedName>
        <fullName evidence="1">Putative mitochondrial 28s ribosomal protein s22</fullName>
    </submittedName>
</protein>
<dbReference type="InterPro" id="IPR019374">
    <property type="entry name" value="Ribosomal_mS22"/>
</dbReference>
<dbReference type="EMBL" id="GFDL01011489">
    <property type="protein sequence ID" value="JAV23556.1"/>
    <property type="molecule type" value="Transcribed_RNA"/>
</dbReference>
<keyword evidence="1" id="KW-0689">Ribosomal protein</keyword>
<accession>A0A1Q3F7M1</accession>
<dbReference type="AlphaFoldDB" id="A0A1Q3F7M1"/>
<dbReference type="Pfam" id="PF10245">
    <property type="entry name" value="MRP-S22"/>
    <property type="match status" value="1"/>
</dbReference>
<dbReference type="GO" id="GO:0003735">
    <property type="term" value="F:structural constituent of ribosome"/>
    <property type="evidence" value="ECO:0007669"/>
    <property type="project" value="TreeGrafter"/>
</dbReference>
<organism evidence="1">
    <name type="scientific">Culex tarsalis</name>
    <name type="common">Encephalitis mosquito</name>
    <dbReference type="NCBI Taxonomy" id="7177"/>
    <lineage>
        <taxon>Eukaryota</taxon>
        <taxon>Metazoa</taxon>
        <taxon>Ecdysozoa</taxon>
        <taxon>Arthropoda</taxon>
        <taxon>Hexapoda</taxon>
        <taxon>Insecta</taxon>
        <taxon>Pterygota</taxon>
        <taxon>Neoptera</taxon>
        <taxon>Endopterygota</taxon>
        <taxon>Diptera</taxon>
        <taxon>Nematocera</taxon>
        <taxon>Culicoidea</taxon>
        <taxon>Culicidae</taxon>
        <taxon>Culicinae</taxon>
        <taxon>Culicini</taxon>
        <taxon>Culex</taxon>
        <taxon>Culex</taxon>
    </lineage>
</organism>
<sequence length="372" mass="43077">MLKLPSGGRLLAEVIKSTHAFPYSRWLCSASAKNFLSYDKDPGPVFMRDDVQKLLRSMTRLELDRVFRKRSVRDNTAEYKFMTDEQLRQEVRQSIGRAERLLQMPPVVHVMQENPKVLSKDGALKGFSEEKMVFTDITYGIKNSKRSIVERLPDGTLREANYETRKRLNQIYFPLKGRHIRTPKMFEAGNLRKLLEAGDYEFVLDRACVQFEPYESEYHDITATVYQHVNEQKAFDALRSTRHFGPLTFFLAWHRLVDDLLLEMIKRDYLRNGVELIVLHNTLHQIADAAIEGLDQLKKHVLATEPALFEPEHKSEEELRQDARYLAVIEQFVAKHCTKKVQLNLALAAYREAAAERQQLAEGLQKMHGGSS</sequence>
<reference evidence="1" key="1">
    <citation type="submission" date="2017-01" db="EMBL/GenBank/DDBJ databases">
        <title>A deep insight into the sialotranscriptome of adult male and female Cluex tarsalis mosquitoes.</title>
        <authorList>
            <person name="Ribeiro J.M."/>
            <person name="Moreira F."/>
            <person name="Bernard K.A."/>
            <person name="Calvo E."/>
        </authorList>
    </citation>
    <scope>NUCLEOTIDE SEQUENCE</scope>
    <source>
        <strain evidence="1">Kern County</strain>
        <tissue evidence="1">Salivary glands</tissue>
    </source>
</reference>
<name>A0A1Q3F7M1_CULTA</name>
<dbReference type="PANTHER" id="PTHR13071">
    <property type="entry name" value="MITOCHONDRIAL 28S RIBOSOMAL PROTEIN S22"/>
    <property type="match status" value="1"/>
</dbReference>
<dbReference type="GO" id="GO:0005763">
    <property type="term" value="C:mitochondrial small ribosomal subunit"/>
    <property type="evidence" value="ECO:0007669"/>
    <property type="project" value="TreeGrafter"/>
</dbReference>